<dbReference type="RefSeq" id="WP_239023365.1">
    <property type="nucleotide sequence ID" value="NZ_CP030104.1"/>
</dbReference>
<dbReference type="Proteomes" id="UP000248536">
    <property type="component" value="Chromosome"/>
</dbReference>
<proteinExistence type="predicted"/>
<name>A0A2Z4LPE0_9FLAO</name>
<dbReference type="AlphaFoldDB" id="A0A2Z4LPE0"/>
<dbReference type="EMBL" id="CP030104">
    <property type="protein sequence ID" value="AWX43248.1"/>
    <property type="molecule type" value="Genomic_DNA"/>
</dbReference>
<protein>
    <submittedName>
        <fullName evidence="2">Uncharacterized protein</fullName>
    </submittedName>
</protein>
<keyword evidence="1" id="KW-1133">Transmembrane helix</keyword>
<reference evidence="2 3" key="1">
    <citation type="submission" date="2018-06" db="EMBL/GenBank/DDBJ databases">
        <title>Spongiibacterium sp. HME9304 Genome sequencing and assembly.</title>
        <authorList>
            <person name="Kang H."/>
            <person name="Kim H."/>
            <person name="Joh K."/>
        </authorList>
    </citation>
    <scope>NUCLEOTIDE SEQUENCE [LARGE SCALE GENOMIC DNA]</scope>
    <source>
        <strain evidence="2 3">HME9304</strain>
    </source>
</reference>
<evidence type="ECO:0000313" key="2">
    <source>
        <dbReference type="EMBL" id="AWX43248.1"/>
    </source>
</evidence>
<dbReference type="KEGG" id="spon:HME9304_00235"/>
<keyword evidence="3" id="KW-1185">Reference proteome</keyword>
<keyword evidence="1" id="KW-0472">Membrane</keyword>
<evidence type="ECO:0000313" key="3">
    <source>
        <dbReference type="Proteomes" id="UP000248536"/>
    </source>
</evidence>
<gene>
    <name evidence="2" type="ORF">HME9304_00235</name>
</gene>
<organism evidence="2 3">
    <name type="scientific">Flagellimonas maritima</name>
    <dbReference type="NCBI Taxonomy" id="1383885"/>
    <lineage>
        <taxon>Bacteria</taxon>
        <taxon>Pseudomonadati</taxon>
        <taxon>Bacteroidota</taxon>
        <taxon>Flavobacteriia</taxon>
        <taxon>Flavobacteriales</taxon>
        <taxon>Flavobacteriaceae</taxon>
        <taxon>Flagellimonas</taxon>
    </lineage>
</organism>
<feature type="transmembrane region" description="Helical" evidence="1">
    <location>
        <begin position="7"/>
        <end position="26"/>
    </location>
</feature>
<sequence>MKYIKVSVIIIVFVLFGFIVLTYISVSSTSNTFKTCEILEESILSDIDFKNHDSVLVSASTLYDSNSIKRIMQGQQYRNAWRTPVKFPIIYLDTLFGGSKVIEEGGGKQTHSLKIKDTSGLIYSLRSINKDPQKLIPESFRNLGLENIIVDGISAQHPYAAPVVSKLAVAVNVLHTNPKICFLPKQKTLGNFNDKYGNRIFLLEHETEGGTNWTSFENVIGIMDTDDLQVLKKNFGKRLRINESALVRTRLFDILIGDWDRHAKQWGWIVRSENEDYIAEPLPGDRDNAFFKIEGIIPTILSNKRILPGLQSFEKNIDNLEGLVMPFDIYFLKNVEQDVFERQAVYLQKYMTDSAIHEAFDIWPKSIRMNDGPEIISAIKERRSNLVEIAFAYFDILKKKAVLSEPLKGSEETDLSENLLKCFDCD</sequence>
<evidence type="ECO:0000256" key="1">
    <source>
        <dbReference type="SAM" id="Phobius"/>
    </source>
</evidence>
<accession>A0A2Z4LPE0</accession>
<keyword evidence="1" id="KW-0812">Transmembrane</keyword>